<dbReference type="KEGG" id="hhg:XM38_032500"/>
<dbReference type="RefSeq" id="WP_225889327.1">
    <property type="nucleotide sequence ID" value="NZ_CP021983.2"/>
</dbReference>
<organism evidence="2 3">
    <name type="scientific">Halomicronema hongdechloris C2206</name>
    <dbReference type="NCBI Taxonomy" id="1641165"/>
    <lineage>
        <taxon>Bacteria</taxon>
        <taxon>Bacillati</taxon>
        <taxon>Cyanobacteriota</taxon>
        <taxon>Cyanophyceae</taxon>
        <taxon>Nodosilineales</taxon>
        <taxon>Nodosilineaceae</taxon>
        <taxon>Halomicronema</taxon>
    </lineage>
</organism>
<dbReference type="STRING" id="1641165.XM38_00405"/>
<feature type="chain" id="PRO_5011989271" description="Nuclear transport factor 2 family protein" evidence="1">
    <location>
        <begin position="27"/>
        <end position="257"/>
    </location>
</feature>
<gene>
    <name evidence="2" type="ORF">XM38_032500</name>
</gene>
<evidence type="ECO:0000256" key="1">
    <source>
        <dbReference type="SAM" id="SignalP"/>
    </source>
</evidence>
<dbReference type="AlphaFoldDB" id="A0A1Z3HPQ9"/>
<evidence type="ECO:0000313" key="3">
    <source>
        <dbReference type="Proteomes" id="UP000191901"/>
    </source>
</evidence>
<sequence>MRHRIWSWLPALAVMTWAGVGARVEAAPADTAPADVVAAIDAMEAASNQQDLEAVLQFYDESFRHQDGFDRSELEAVLKQFWQHYTALTYDIELVSWESTTSGYETETLTRVEGIQRRDGRQLTLTAEVRSRQRFEAGAIVYQEVLSEESRLTAGSNPPNLTLNLPQQVDLGERYEFDAIVAEPLGERDLLGRALDEGVTSDDFFKPRPLNLNVLAAGGLFKIGQAPSQPDERWISAVIVREDGLVITTRRLQVSDK</sequence>
<feature type="signal peptide" evidence="1">
    <location>
        <begin position="1"/>
        <end position="26"/>
    </location>
</feature>
<evidence type="ECO:0008006" key="4">
    <source>
        <dbReference type="Google" id="ProtNLM"/>
    </source>
</evidence>
<keyword evidence="3" id="KW-1185">Reference proteome</keyword>
<proteinExistence type="predicted"/>
<protein>
    <recommendedName>
        <fullName evidence="4">Nuclear transport factor 2 family protein</fullName>
    </recommendedName>
</protein>
<name>A0A1Z3HPQ9_9CYAN</name>
<dbReference type="Proteomes" id="UP000191901">
    <property type="component" value="Chromosome"/>
</dbReference>
<reference evidence="2 3" key="1">
    <citation type="journal article" date="2016" name="Biochim. Biophys. Acta">
        <title>Characterization of red-shifted phycobilisomes isolated from the chlorophyll f-containing cyanobacterium Halomicronema hongdechloris.</title>
        <authorList>
            <person name="Li Y."/>
            <person name="Lin Y."/>
            <person name="Garvey C.J."/>
            <person name="Birch D."/>
            <person name="Corkery R.W."/>
            <person name="Loughlin P.C."/>
            <person name="Scheer H."/>
            <person name="Willows R.D."/>
            <person name="Chen M."/>
        </authorList>
    </citation>
    <scope>NUCLEOTIDE SEQUENCE [LARGE SCALE GENOMIC DNA]</scope>
    <source>
        <strain evidence="2 3">C2206</strain>
    </source>
</reference>
<accession>A0A1Z3HPQ9</accession>
<keyword evidence="1" id="KW-0732">Signal</keyword>
<evidence type="ECO:0000313" key="2">
    <source>
        <dbReference type="EMBL" id="ASC72294.1"/>
    </source>
</evidence>
<dbReference type="SUPFAM" id="SSF54427">
    <property type="entry name" value="NTF2-like"/>
    <property type="match status" value="1"/>
</dbReference>
<dbReference type="InterPro" id="IPR032710">
    <property type="entry name" value="NTF2-like_dom_sf"/>
</dbReference>
<dbReference type="EMBL" id="CP021983">
    <property type="protein sequence ID" value="ASC72294.1"/>
    <property type="molecule type" value="Genomic_DNA"/>
</dbReference>